<protein>
    <submittedName>
        <fullName evidence="10">Thioesterase</fullName>
    </submittedName>
</protein>
<gene>
    <name evidence="10" type="ORF">N5B56_06500</name>
</gene>
<keyword evidence="3" id="KW-0378">Hydrolase</keyword>
<evidence type="ECO:0000313" key="10">
    <source>
        <dbReference type="EMBL" id="MCT7398737.1"/>
    </source>
</evidence>
<feature type="domain" description="Acyl-ACP thioesterase N-terminal hotdog" evidence="8">
    <location>
        <begin position="6"/>
        <end position="128"/>
    </location>
</feature>
<evidence type="ECO:0000259" key="9">
    <source>
        <dbReference type="Pfam" id="PF20791"/>
    </source>
</evidence>
<dbReference type="EMBL" id="JAODBU010000006">
    <property type="protein sequence ID" value="MCT7398737.1"/>
    <property type="molecule type" value="Genomic_DNA"/>
</dbReference>
<dbReference type="Pfam" id="PF01643">
    <property type="entry name" value="Acyl-ACP_TE"/>
    <property type="match status" value="1"/>
</dbReference>
<accession>A0ABT2M2V9</accession>
<dbReference type="InterPro" id="IPR002864">
    <property type="entry name" value="Acyl-ACP_thioesterase_NHD"/>
</dbReference>
<name>A0ABT2M2V9_9FIRM</name>
<evidence type="ECO:0000256" key="3">
    <source>
        <dbReference type="ARBA" id="ARBA00022801"/>
    </source>
</evidence>
<keyword evidence="4" id="KW-0276">Fatty acid metabolism</keyword>
<evidence type="ECO:0000256" key="2">
    <source>
        <dbReference type="ARBA" id="ARBA00022516"/>
    </source>
</evidence>
<dbReference type="Pfam" id="PF20791">
    <property type="entry name" value="Acyl-ACP_TE_C"/>
    <property type="match status" value="1"/>
</dbReference>
<keyword evidence="11" id="KW-1185">Reference proteome</keyword>
<proteinExistence type="inferred from homology"/>
<dbReference type="Proteomes" id="UP001431199">
    <property type="component" value="Unassembled WGS sequence"/>
</dbReference>
<evidence type="ECO:0000313" key="11">
    <source>
        <dbReference type="Proteomes" id="UP001431199"/>
    </source>
</evidence>
<evidence type="ECO:0000256" key="6">
    <source>
        <dbReference type="ARBA" id="ARBA00023098"/>
    </source>
</evidence>
<evidence type="ECO:0000256" key="1">
    <source>
        <dbReference type="ARBA" id="ARBA00006500"/>
    </source>
</evidence>
<dbReference type="InterPro" id="IPR049427">
    <property type="entry name" value="Acyl-ACP_TE_C"/>
</dbReference>
<dbReference type="SUPFAM" id="SSF54637">
    <property type="entry name" value="Thioesterase/thiol ester dehydrase-isomerase"/>
    <property type="match status" value="2"/>
</dbReference>
<dbReference type="CDD" id="cd00586">
    <property type="entry name" value="4HBT"/>
    <property type="match status" value="1"/>
</dbReference>
<reference evidence="10" key="1">
    <citation type="submission" date="2022-09" db="EMBL/GenBank/DDBJ databases">
        <title>Eubacterium sp. LFL-14 isolated from human feces.</title>
        <authorList>
            <person name="Liu F."/>
        </authorList>
    </citation>
    <scope>NUCLEOTIDE SEQUENCE</scope>
    <source>
        <strain evidence="10">LFL-14</strain>
    </source>
</reference>
<dbReference type="PANTHER" id="PTHR31727:SF6">
    <property type="entry name" value="OLEOYL-ACYL CARRIER PROTEIN THIOESTERASE 1, CHLOROPLASTIC"/>
    <property type="match status" value="1"/>
</dbReference>
<dbReference type="Gene3D" id="3.10.129.10">
    <property type="entry name" value="Hotdog Thioesterase"/>
    <property type="match status" value="2"/>
</dbReference>
<comment type="similarity">
    <text evidence="1">Belongs to the acyl-ACP thioesterase family.</text>
</comment>
<evidence type="ECO:0000256" key="4">
    <source>
        <dbReference type="ARBA" id="ARBA00022832"/>
    </source>
</evidence>
<keyword evidence="5" id="KW-0809">Transit peptide</keyword>
<dbReference type="PANTHER" id="PTHR31727">
    <property type="entry name" value="OLEOYL-ACYL CARRIER PROTEIN THIOESTERASE 1, CHLOROPLASTIC"/>
    <property type="match status" value="1"/>
</dbReference>
<keyword evidence="7" id="KW-0275">Fatty acid biosynthesis</keyword>
<dbReference type="InterPro" id="IPR045023">
    <property type="entry name" value="FATA/B"/>
</dbReference>
<keyword evidence="2" id="KW-0444">Lipid biosynthesis</keyword>
<feature type="domain" description="Acyl-ACP thioesterase-like C-terminal" evidence="9">
    <location>
        <begin position="148"/>
        <end position="222"/>
    </location>
</feature>
<evidence type="ECO:0000256" key="5">
    <source>
        <dbReference type="ARBA" id="ARBA00022946"/>
    </source>
</evidence>
<comment type="caution">
    <text evidence="10">The sequence shown here is derived from an EMBL/GenBank/DDBJ whole genome shotgun (WGS) entry which is preliminary data.</text>
</comment>
<organism evidence="10 11">
    <name type="scientific">Eubacterium album</name>
    <dbReference type="NCBI Taxonomy" id="2978477"/>
    <lineage>
        <taxon>Bacteria</taxon>
        <taxon>Bacillati</taxon>
        <taxon>Bacillota</taxon>
        <taxon>Clostridia</taxon>
        <taxon>Eubacteriales</taxon>
        <taxon>Eubacteriaceae</taxon>
        <taxon>Eubacterium</taxon>
    </lineage>
</organism>
<evidence type="ECO:0000259" key="8">
    <source>
        <dbReference type="Pfam" id="PF01643"/>
    </source>
</evidence>
<sequence length="235" mass="27269">MYTFETMISYSAVDRNGNLPLYGILNLLQDCTNMQSSSIGMGVEHMKQVNKGWILVSYKISLKKKLRYGEKVRVGTAASSFSSFYGDRKFQIESLDGEKLVEADSIWVLMDMETRHPIRVSEEERKGYVIEEGINDLKADRKIKFSSEREKVGEFKVLKTYIDNNGHMNNADYLRVAAEFVPADFEYYEVDIIYNKEAMEGEMMTAYLHREENEIEITFEDKDENVLAKVRLQNK</sequence>
<dbReference type="InterPro" id="IPR029069">
    <property type="entry name" value="HotDog_dom_sf"/>
</dbReference>
<evidence type="ECO:0000256" key="7">
    <source>
        <dbReference type="ARBA" id="ARBA00023160"/>
    </source>
</evidence>
<keyword evidence="6" id="KW-0443">Lipid metabolism</keyword>
<dbReference type="RefSeq" id="WP_022088702.1">
    <property type="nucleotide sequence ID" value="NZ_JAODBU010000006.1"/>
</dbReference>